<feature type="region of interest" description="Disordered" evidence="1">
    <location>
        <begin position="285"/>
        <end position="347"/>
    </location>
</feature>
<protein>
    <recommendedName>
        <fullName evidence="6">Prealbumin-like fold domain-containing protein</fullName>
    </recommendedName>
</protein>
<organism evidence="4 5">
    <name type="scientific">Corynebacterium efficiens (strain DSM 44549 / YS-314 / AJ 12310 / JCM 11189 / NBRC 100395)</name>
    <dbReference type="NCBI Taxonomy" id="196164"/>
    <lineage>
        <taxon>Bacteria</taxon>
        <taxon>Bacillati</taxon>
        <taxon>Actinomycetota</taxon>
        <taxon>Actinomycetes</taxon>
        <taxon>Mycobacteriales</taxon>
        <taxon>Corynebacteriaceae</taxon>
        <taxon>Corynebacterium</taxon>
    </lineage>
</organism>
<evidence type="ECO:0000313" key="4">
    <source>
        <dbReference type="EMBL" id="BAC19549.1"/>
    </source>
</evidence>
<keyword evidence="5" id="KW-1185">Reference proteome</keyword>
<keyword evidence="2" id="KW-0812">Transmembrane</keyword>
<dbReference type="EMBL" id="BA000035">
    <property type="protein sequence ID" value="BAC19549.1"/>
    <property type="molecule type" value="Genomic_DNA"/>
</dbReference>
<accession>Q8FLX0</accession>
<dbReference type="STRING" id="196164.gene:10743187"/>
<evidence type="ECO:0000256" key="1">
    <source>
        <dbReference type="SAM" id="MobiDB-lite"/>
    </source>
</evidence>
<feature type="chain" id="PRO_5004307520" description="Prealbumin-like fold domain-containing protein" evidence="3">
    <location>
        <begin position="33"/>
        <end position="378"/>
    </location>
</feature>
<name>Q8FLX0_COREF</name>
<dbReference type="Proteomes" id="UP000001409">
    <property type="component" value="Chromosome"/>
</dbReference>
<dbReference type="AlphaFoldDB" id="Q8FLX0"/>
<dbReference type="KEGG" id="cef:CE2739"/>
<reference evidence="4 5" key="1">
    <citation type="journal article" date="2003" name="Genome Res.">
        <title>Comparative complete genome sequence analysis of the amino acid replacements responsible for the thermostability of Corynebacterium efficiens.</title>
        <authorList>
            <person name="Nishio Y."/>
            <person name="Nakamura Y."/>
            <person name="Kawarabayasi Y."/>
            <person name="Usuda Y."/>
            <person name="Kimura E."/>
            <person name="Sugimoto S."/>
            <person name="Matsui K."/>
            <person name="Yamagishi A."/>
            <person name="Kikuchi H."/>
            <person name="Ikeo K."/>
            <person name="Gojobori T."/>
        </authorList>
    </citation>
    <scope>NUCLEOTIDE SEQUENCE [LARGE SCALE GENOMIC DNA]</scope>
    <source>
        <strain evidence="5">DSM 44549 / YS-314 / AJ 12310 / JCM 11189 / NBRC 100395</strain>
    </source>
</reference>
<keyword evidence="2" id="KW-1133">Transmembrane helix</keyword>
<dbReference type="Gene3D" id="2.60.40.740">
    <property type="match status" value="1"/>
</dbReference>
<evidence type="ECO:0008006" key="6">
    <source>
        <dbReference type="Google" id="ProtNLM"/>
    </source>
</evidence>
<dbReference type="eggNOG" id="COG4932">
    <property type="taxonomic scope" value="Bacteria"/>
</dbReference>
<sequence length="378" mass="39329">MVDTTKEGQPVKKLLIILLTIVVAAFPQATHAQEQVGSLTVKKLPTTLDSPGMHPVAFELTGDTLAAPVVLRSDTDTVRFSDLAPGIYTVRELPTHVGDVARLSIAPTTVTIPRGGLYDVIIGPKPQPLTLLKTADVTSIQPGGDFTYTLDGTVPLPDINGQLHRYILRDALPYGVARTDTGLVSVSLESRGASVGLRAGEHYTVSHQDDPVVRAVFTDSGLDLLARERTANAGLVVRFTFSVKAADSLPVGSQILNIASLYPDGYPENGGDSVRSNEHSIWVVQPGAPSPTTIPAGKTTTPTSTATSTAGSATPTAGSATPTPTTGAVTAPADTTPRENTTRSSGLASTGASILGFITVGLLLSAIGLTIILRGRRE</sequence>
<evidence type="ECO:0000256" key="3">
    <source>
        <dbReference type="SAM" id="SignalP"/>
    </source>
</evidence>
<evidence type="ECO:0000313" key="5">
    <source>
        <dbReference type="Proteomes" id="UP000001409"/>
    </source>
</evidence>
<keyword evidence="3" id="KW-0732">Signal</keyword>
<feature type="compositionally biased region" description="Low complexity" evidence="1">
    <location>
        <begin position="290"/>
        <end position="335"/>
    </location>
</feature>
<dbReference type="RefSeq" id="WP_011076065.1">
    <property type="nucleotide sequence ID" value="NC_004369.1"/>
</dbReference>
<keyword evidence="2" id="KW-0472">Membrane</keyword>
<dbReference type="OrthoDB" id="4404209at2"/>
<feature type="signal peptide" evidence="3">
    <location>
        <begin position="1"/>
        <end position="32"/>
    </location>
</feature>
<proteinExistence type="predicted"/>
<feature type="transmembrane region" description="Helical" evidence="2">
    <location>
        <begin position="352"/>
        <end position="373"/>
    </location>
</feature>
<dbReference type="HOGENOM" id="CLU_717120_0_0_11"/>
<evidence type="ECO:0000256" key="2">
    <source>
        <dbReference type="SAM" id="Phobius"/>
    </source>
</evidence>